<evidence type="ECO:0000256" key="1">
    <source>
        <dbReference type="SAM" id="MobiDB-lite"/>
    </source>
</evidence>
<dbReference type="AlphaFoldDB" id="A0AAV1IUP8"/>
<organism evidence="2 3">
    <name type="scientific">Leptosia nina</name>
    <dbReference type="NCBI Taxonomy" id="320188"/>
    <lineage>
        <taxon>Eukaryota</taxon>
        <taxon>Metazoa</taxon>
        <taxon>Ecdysozoa</taxon>
        <taxon>Arthropoda</taxon>
        <taxon>Hexapoda</taxon>
        <taxon>Insecta</taxon>
        <taxon>Pterygota</taxon>
        <taxon>Neoptera</taxon>
        <taxon>Endopterygota</taxon>
        <taxon>Lepidoptera</taxon>
        <taxon>Glossata</taxon>
        <taxon>Ditrysia</taxon>
        <taxon>Papilionoidea</taxon>
        <taxon>Pieridae</taxon>
        <taxon>Pierinae</taxon>
        <taxon>Leptosia</taxon>
    </lineage>
</organism>
<dbReference type="EMBL" id="CAVLEF010000001">
    <property type="protein sequence ID" value="CAK1540851.1"/>
    <property type="molecule type" value="Genomic_DNA"/>
</dbReference>
<comment type="caution">
    <text evidence="2">The sequence shown here is derived from an EMBL/GenBank/DDBJ whole genome shotgun (WGS) entry which is preliminary data.</text>
</comment>
<feature type="region of interest" description="Disordered" evidence="1">
    <location>
        <begin position="29"/>
        <end position="50"/>
    </location>
</feature>
<gene>
    <name evidence="2" type="ORF">LNINA_LOCUS872</name>
</gene>
<feature type="compositionally biased region" description="Basic and acidic residues" evidence="1">
    <location>
        <begin position="83"/>
        <end position="126"/>
    </location>
</feature>
<proteinExistence type="predicted"/>
<accession>A0AAV1IUP8</accession>
<feature type="compositionally biased region" description="Basic and acidic residues" evidence="1">
    <location>
        <begin position="30"/>
        <end position="42"/>
    </location>
</feature>
<evidence type="ECO:0000313" key="2">
    <source>
        <dbReference type="EMBL" id="CAK1540851.1"/>
    </source>
</evidence>
<feature type="region of interest" description="Disordered" evidence="1">
    <location>
        <begin position="78"/>
        <end position="126"/>
    </location>
</feature>
<dbReference type="Proteomes" id="UP001497472">
    <property type="component" value="Unassembled WGS sequence"/>
</dbReference>
<keyword evidence="3" id="KW-1185">Reference proteome</keyword>
<name>A0AAV1IUP8_9NEOP</name>
<reference evidence="2 3" key="1">
    <citation type="submission" date="2023-11" db="EMBL/GenBank/DDBJ databases">
        <authorList>
            <person name="Okamura Y."/>
        </authorList>
    </citation>
    <scope>NUCLEOTIDE SEQUENCE [LARGE SCALE GENOMIC DNA]</scope>
</reference>
<evidence type="ECO:0000313" key="3">
    <source>
        <dbReference type="Proteomes" id="UP001497472"/>
    </source>
</evidence>
<protein>
    <submittedName>
        <fullName evidence="2">Uncharacterized protein</fullName>
    </submittedName>
</protein>
<sequence length="126" mass="14388">MLSLGSDYGRMRLRDYYLSGRAIPLWPRPSCDRAVRSSRDSNEDQNGGNVCKCMQRERRREHSLEEICSAADGLAEALSTSRVRVDESPTRRNKLEAGRALRVARTERSREDPTSSKRRSRDTEGD</sequence>